<organism evidence="1 2">
    <name type="scientific">Alkaliphilus pronyensis</name>
    <dbReference type="NCBI Taxonomy" id="1482732"/>
    <lineage>
        <taxon>Bacteria</taxon>
        <taxon>Bacillati</taxon>
        <taxon>Bacillota</taxon>
        <taxon>Clostridia</taxon>
        <taxon>Peptostreptococcales</taxon>
        <taxon>Natronincolaceae</taxon>
        <taxon>Alkaliphilus</taxon>
    </lineage>
</organism>
<dbReference type="EMBL" id="WBZC01000040">
    <property type="protein sequence ID" value="KAB3533484.1"/>
    <property type="molecule type" value="Genomic_DNA"/>
</dbReference>
<keyword evidence="2" id="KW-1185">Reference proteome</keyword>
<evidence type="ECO:0000313" key="2">
    <source>
        <dbReference type="Proteomes" id="UP000432715"/>
    </source>
</evidence>
<gene>
    <name evidence="1" type="ORF">F8154_10810</name>
</gene>
<dbReference type="Proteomes" id="UP000432715">
    <property type="component" value="Unassembled WGS sequence"/>
</dbReference>
<name>A0A6I0EXC8_9FIRM</name>
<reference evidence="1 2" key="1">
    <citation type="submission" date="2019-10" db="EMBL/GenBank/DDBJ databases">
        <title>Alkaliphilus serpentinus sp. nov. and Alkaliphilus pronyensis sp. nov., two novel anaerobic alkaliphilic species isolated from the serpentinized-hosted hydrothermal field of the Prony Bay (New Caledonia).</title>
        <authorList>
            <person name="Postec A."/>
        </authorList>
    </citation>
    <scope>NUCLEOTIDE SEQUENCE [LARGE SCALE GENOMIC DNA]</scope>
    <source>
        <strain evidence="1 2">LacV</strain>
    </source>
</reference>
<proteinExistence type="predicted"/>
<protein>
    <recommendedName>
        <fullName evidence="3">PqqD family protein</fullName>
    </recommendedName>
</protein>
<dbReference type="AlphaFoldDB" id="A0A6I0EXC8"/>
<dbReference type="RefSeq" id="WP_151861628.1">
    <property type="nucleotide sequence ID" value="NZ_WBZC01000040.1"/>
</dbReference>
<evidence type="ECO:0000313" key="1">
    <source>
        <dbReference type="EMBL" id="KAB3533484.1"/>
    </source>
</evidence>
<comment type="caution">
    <text evidence="1">The sequence shown here is derived from an EMBL/GenBank/DDBJ whole genome shotgun (WGS) entry which is preliminary data.</text>
</comment>
<accession>A0A6I0EXC8</accession>
<evidence type="ECO:0008006" key="3">
    <source>
        <dbReference type="Google" id="ProtNLM"/>
    </source>
</evidence>
<sequence>MEEYNDFSLSTVVEPMSIFWFDEESYIKILLNAPKREIFLTRCEMEVWRLITEEEHSRQSINEKLQHQYDDETILKALMELKSCNIINIKKNFLWKDDEDII</sequence>